<evidence type="ECO:0000256" key="11">
    <source>
        <dbReference type="ARBA" id="ARBA00023242"/>
    </source>
</evidence>
<keyword evidence="9" id="KW-0906">Nuclear pore complex</keyword>
<gene>
    <name evidence="16" type="ORF">PAN0_007c3201</name>
</gene>
<dbReference type="Proteomes" id="UP000053758">
    <property type="component" value="Unassembled WGS sequence"/>
</dbReference>
<keyword evidence="7" id="KW-0811">Translocation</keyword>
<proteinExistence type="inferred from homology"/>
<evidence type="ECO:0000256" key="1">
    <source>
        <dbReference type="ARBA" id="ARBA00004335"/>
    </source>
</evidence>
<organism evidence="16 17">
    <name type="scientific">Pseudozyma antarctica</name>
    <name type="common">Yeast</name>
    <name type="synonym">Candida antarctica</name>
    <dbReference type="NCBI Taxonomy" id="84753"/>
    <lineage>
        <taxon>Eukaryota</taxon>
        <taxon>Fungi</taxon>
        <taxon>Dikarya</taxon>
        <taxon>Basidiomycota</taxon>
        <taxon>Ustilaginomycotina</taxon>
        <taxon>Ustilaginomycetes</taxon>
        <taxon>Ustilaginales</taxon>
        <taxon>Ustilaginaceae</taxon>
        <taxon>Moesziomyces</taxon>
    </lineage>
</organism>
<dbReference type="PANTHER" id="PTHR12960:SF0">
    <property type="entry name" value="MRNA EXPORT FACTOR GLE1"/>
    <property type="match status" value="1"/>
</dbReference>
<dbReference type="GO" id="GO:0000822">
    <property type="term" value="F:inositol hexakisphosphate binding"/>
    <property type="evidence" value="ECO:0007669"/>
    <property type="project" value="TreeGrafter"/>
</dbReference>
<evidence type="ECO:0000256" key="13">
    <source>
        <dbReference type="ARBA" id="ARBA00029983"/>
    </source>
</evidence>
<reference evidence="17" key="1">
    <citation type="journal article" date="2014" name="Genome Announc.">
        <title>Draft Genome Sequence of the Yeast Pseudozyma antarctica Type Strain JCM10317, a Producer of the Glycolipid Biosurfactants, Mannosylerythritol Lipids.</title>
        <authorList>
            <person name="Saika A."/>
            <person name="Koike H."/>
            <person name="Hori T."/>
            <person name="Fukuoka T."/>
            <person name="Sato S."/>
            <person name="Habe H."/>
            <person name="Kitamoto D."/>
            <person name="Morita T."/>
        </authorList>
    </citation>
    <scope>NUCLEOTIDE SEQUENCE [LARGE SCALE GENOMIC DNA]</scope>
    <source>
        <strain evidence="17">JCM 10317</strain>
    </source>
</reference>
<accession>A0A081CE89</accession>
<dbReference type="Gene3D" id="1.25.40.510">
    <property type="entry name" value="GLE1-like"/>
    <property type="match status" value="1"/>
</dbReference>
<dbReference type="GO" id="GO:0031369">
    <property type="term" value="F:translation initiation factor binding"/>
    <property type="evidence" value="ECO:0007669"/>
    <property type="project" value="TreeGrafter"/>
</dbReference>
<sequence>MRITIDSASDVSADEQPSPVVVVRKAPPPRTDLPNFASTSSTPAPSRKGILRKTSSYNSAVTPTPRRAQRFHDETDHQTASPQLQDPDSTPGRRGANGTTQLPFQQHHRRRSTTPAFELVGAAPSSSRSPITSRTDASSPATHRATPQRPSGSLPPWMRPSFNRAPRSAVDGFDTDSSDENDAELSSSDDQEEGRLTESDSDDSNDSDSAASSSPHTSPYDGDGLTDSDDEAWSGHQGAASKPTRRTKSRSRSGTHRADASAVKLASVAGDDWEEWNRASSRLAWQRARSSNRDASTSASGATIAQRSASGKTASTGADVDEVQALLSSLNMRRDQEDAQIKQAFEARNADLWSGIDACILAAEAEARKLAAAEAARLEAARKTQEEAERKAAQQRQAELDRIEAEKKAAHAEAERRKQEAEATAAKQKHDEAEQAKARAMGGTGDDIRKAALAEYDEWMAKIRHIKTSVLPSIASNPELRKQCFAAKRQITPKIGQLTNSRAEIVRITQAIASVLDAAKQATASGGGDVYTWILNHLSKCLIRQAEQEVAAKQDTAYPLARVAIWLVLLGHVELADVLMARLCKKCPWVVPVWPARTKEMDEAAYRKVMGYKSDETTENYSNRMNGIAAFYFGMLQTVPTPPPGKSSITLERIPLHLRSTSLWRWSVRALTPSTAAPVAFLDHPMCPSIWSVFIEIAGTYALKLYGKQMRKLLALLLSQGLQEEKAGWLKHATDKPYVKAATVRLELLLTDWQASPGQAVVQNATKGVEMDP</sequence>
<comment type="subcellular location">
    <subcellularLocation>
        <location evidence="1">Nucleus membrane</location>
        <topology evidence="1">Peripheral membrane protein</topology>
        <orientation evidence="1">Cytoplasmic side</orientation>
    </subcellularLocation>
    <subcellularLocation>
        <location evidence="2">Nucleus</location>
        <location evidence="2">Nuclear pore complex</location>
    </subcellularLocation>
</comment>
<keyword evidence="5" id="KW-0509">mRNA transport</keyword>
<keyword evidence="8" id="KW-0175">Coiled coil</keyword>
<dbReference type="OrthoDB" id="420884at2759"/>
<comment type="similarity">
    <text evidence="3">Belongs to the GLE1 family.</text>
</comment>
<keyword evidence="4" id="KW-0813">Transport</keyword>
<keyword evidence="17" id="KW-1185">Reference proteome</keyword>
<evidence type="ECO:0000256" key="5">
    <source>
        <dbReference type="ARBA" id="ARBA00022816"/>
    </source>
</evidence>
<evidence type="ECO:0000256" key="12">
    <source>
        <dbReference type="ARBA" id="ARBA00026227"/>
    </source>
</evidence>
<dbReference type="FunFam" id="1.25.40.510:FF:000003">
    <property type="entry name" value="Nucleoporin GLE1"/>
    <property type="match status" value="1"/>
</dbReference>
<dbReference type="GO" id="GO:0005543">
    <property type="term" value="F:phospholipid binding"/>
    <property type="evidence" value="ECO:0007669"/>
    <property type="project" value="TreeGrafter"/>
</dbReference>
<dbReference type="GO" id="GO:0016973">
    <property type="term" value="P:poly(A)+ mRNA export from nucleus"/>
    <property type="evidence" value="ECO:0007669"/>
    <property type="project" value="InterPro"/>
</dbReference>
<dbReference type="InterPro" id="IPR012476">
    <property type="entry name" value="GLE1"/>
</dbReference>
<evidence type="ECO:0000256" key="7">
    <source>
        <dbReference type="ARBA" id="ARBA00023010"/>
    </source>
</evidence>
<evidence type="ECO:0000256" key="14">
    <source>
        <dbReference type="ARBA" id="ARBA00075092"/>
    </source>
</evidence>
<evidence type="ECO:0000256" key="3">
    <source>
        <dbReference type="ARBA" id="ARBA00011056"/>
    </source>
</evidence>
<dbReference type="PANTHER" id="PTHR12960">
    <property type="entry name" value="GLE-1-RELATED"/>
    <property type="match status" value="1"/>
</dbReference>
<evidence type="ECO:0000256" key="9">
    <source>
        <dbReference type="ARBA" id="ARBA00023132"/>
    </source>
</evidence>
<dbReference type="GO" id="GO:0015031">
    <property type="term" value="P:protein transport"/>
    <property type="evidence" value="ECO:0007669"/>
    <property type="project" value="UniProtKB-KW"/>
</dbReference>
<evidence type="ECO:0000313" key="17">
    <source>
        <dbReference type="Proteomes" id="UP000053758"/>
    </source>
</evidence>
<dbReference type="HOGENOM" id="CLU_011718_0_0_1"/>
<evidence type="ECO:0000256" key="2">
    <source>
        <dbReference type="ARBA" id="ARBA00004567"/>
    </source>
</evidence>
<dbReference type="RefSeq" id="XP_014656772.1">
    <property type="nucleotide sequence ID" value="XM_014801286.1"/>
</dbReference>
<name>A0A081CE89_PSEA2</name>
<dbReference type="GO" id="GO:0031965">
    <property type="term" value="C:nuclear membrane"/>
    <property type="evidence" value="ECO:0007669"/>
    <property type="project" value="UniProtKB-SubCell"/>
</dbReference>
<dbReference type="GO" id="GO:0044614">
    <property type="term" value="C:nuclear pore cytoplasmic filaments"/>
    <property type="evidence" value="ECO:0007669"/>
    <property type="project" value="TreeGrafter"/>
</dbReference>
<dbReference type="GO" id="GO:0005737">
    <property type="term" value="C:cytoplasm"/>
    <property type="evidence" value="ECO:0007669"/>
    <property type="project" value="UniProtKB-ARBA"/>
</dbReference>
<evidence type="ECO:0000313" key="16">
    <source>
        <dbReference type="EMBL" id="GAK64985.1"/>
    </source>
</evidence>
<evidence type="ECO:0000256" key="6">
    <source>
        <dbReference type="ARBA" id="ARBA00022927"/>
    </source>
</evidence>
<keyword evidence="10" id="KW-0472">Membrane</keyword>
<dbReference type="EMBL" id="DF830074">
    <property type="protein sequence ID" value="GAK64985.1"/>
    <property type="molecule type" value="Genomic_DNA"/>
</dbReference>
<evidence type="ECO:0000256" key="10">
    <source>
        <dbReference type="ARBA" id="ARBA00023136"/>
    </source>
</evidence>
<dbReference type="Pfam" id="PF07817">
    <property type="entry name" value="GLE1"/>
    <property type="match status" value="1"/>
</dbReference>
<dbReference type="AlphaFoldDB" id="A0A081CE89"/>
<evidence type="ECO:0000256" key="15">
    <source>
        <dbReference type="ARBA" id="ARBA00075681"/>
    </source>
</evidence>
<keyword evidence="6" id="KW-0653">Protein transport</keyword>
<dbReference type="InterPro" id="IPR038506">
    <property type="entry name" value="GLE1-like_sf"/>
</dbReference>
<keyword evidence="11" id="KW-0539">Nucleus</keyword>
<evidence type="ECO:0000256" key="4">
    <source>
        <dbReference type="ARBA" id="ARBA00022448"/>
    </source>
</evidence>
<protein>
    <recommendedName>
        <fullName evidence="12">mRNA export factor GLE1</fullName>
    </recommendedName>
    <alternativeName>
        <fullName evidence="14">Nuclear pore protein GLE1</fullName>
    </alternativeName>
    <alternativeName>
        <fullName evidence="13">Nucleoporin GLE1</fullName>
    </alternativeName>
    <alternativeName>
        <fullName evidence="15">RNA export factor GLE1</fullName>
    </alternativeName>
</protein>
<dbReference type="GeneID" id="26303965"/>
<evidence type="ECO:0000256" key="8">
    <source>
        <dbReference type="ARBA" id="ARBA00023054"/>
    </source>
</evidence>